<dbReference type="PANTHER" id="PTHR48081:SF33">
    <property type="entry name" value="KYNURENINE FORMAMIDASE"/>
    <property type="match status" value="1"/>
</dbReference>
<keyword evidence="4" id="KW-1185">Reference proteome</keyword>
<sequence length="273" mass="29403">MICDWAKMTRRDRDAAYNNTGAVPDSATLIDERATASAAFRLKGVHALNLAYGETEREQWDIYRGPDPAAPTLAFIHGGYWQRNRREDFAILAQGALSMGWNVAMCGYSLAPDATMERICWQIHAALDWLAANGEAHGAGGPILLSGWSAGGHLAALGAEHPAVAAALCISGIYELGPIRDTYLNTALRLTDEEITELSPLRRPVVPKPIAVAYGAAELPALCQHSRHFHGYRAEAQAPGPLLPIAGADHFRVLEALRQPGGALLRAAAELLR</sequence>
<dbReference type="Pfam" id="PF20434">
    <property type="entry name" value="BD-FAE"/>
    <property type="match status" value="1"/>
</dbReference>
<protein>
    <submittedName>
        <fullName evidence="3">Alpha/beta hydrolase</fullName>
    </submittedName>
</protein>
<dbReference type="PANTHER" id="PTHR48081">
    <property type="entry name" value="AB HYDROLASE SUPERFAMILY PROTEIN C4A8.06C"/>
    <property type="match status" value="1"/>
</dbReference>
<dbReference type="Gene3D" id="3.40.50.1820">
    <property type="entry name" value="alpha/beta hydrolase"/>
    <property type="match status" value="1"/>
</dbReference>
<dbReference type="SUPFAM" id="SSF53474">
    <property type="entry name" value="alpha/beta-Hydrolases"/>
    <property type="match status" value="1"/>
</dbReference>
<dbReference type="GO" id="GO:0016787">
    <property type="term" value="F:hydrolase activity"/>
    <property type="evidence" value="ECO:0007669"/>
    <property type="project" value="UniProtKB-KW"/>
</dbReference>
<comment type="caution">
    <text evidence="3">The sequence shown here is derived from an EMBL/GenBank/DDBJ whole genome shotgun (WGS) entry which is preliminary data.</text>
</comment>
<gene>
    <name evidence="3" type="ORF">OF850_05025</name>
</gene>
<dbReference type="InterPro" id="IPR049492">
    <property type="entry name" value="BD-FAE-like_dom"/>
</dbReference>
<name>A0ABT3NS41_9PROT</name>
<dbReference type="InterPro" id="IPR050300">
    <property type="entry name" value="GDXG_lipolytic_enzyme"/>
</dbReference>
<keyword evidence="1 3" id="KW-0378">Hydrolase</keyword>
<evidence type="ECO:0000313" key="4">
    <source>
        <dbReference type="Proteomes" id="UP001526430"/>
    </source>
</evidence>
<accession>A0ABT3NS41</accession>
<evidence type="ECO:0000256" key="1">
    <source>
        <dbReference type="ARBA" id="ARBA00022801"/>
    </source>
</evidence>
<dbReference type="InterPro" id="IPR029058">
    <property type="entry name" value="AB_hydrolase_fold"/>
</dbReference>
<proteinExistence type="predicted"/>
<evidence type="ECO:0000259" key="2">
    <source>
        <dbReference type="Pfam" id="PF20434"/>
    </source>
</evidence>
<feature type="domain" description="BD-FAE-like" evidence="2">
    <location>
        <begin position="62"/>
        <end position="159"/>
    </location>
</feature>
<reference evidence="3 4" key="1">
    <citation type="submission" date="2022-10" db="EMBL/GenBank/DDBJ databases">
        <title>Roseococcus glaciei nov., sp. nov., isolated from glacier.</title>
        <authorList>
            <person name="Liu Q."/>
            <person name="Xin Y.-H."/>
        </authorList>
    </citation>
    <scope>NUCLEOTIDE SEQUENCE [LARGE SCALE GENOMIC DNA]</scope>
    <source>
        <strain evidence="3 4">MDT2-1-1</strain>
    </source>
</reference>
<dbReference type="EMBL" id="JAPFQI010000001">
    <property type="protein sequence ID" value="MCW8084980.1"/>
    <property type="molecule type" value="Genomic_DNA"/>
</dbReference>
<organism evidence="3 4">
    <name type="scientific">Sabulicella glaciei</name>
    <dbReference type="NCBI Taxonomy" id="2984948"/>
    <lineage>
        <taxon>Bacteria</taxon>
        <taxon>Pseudomonadati</taxon>
        <taxon>Pseudomonadota</taxon>
        <taxon>Alphaproteobacteria</taxon>
        <taxon>Acetobacterales</taxon>
        <taxon>Acetobacteraceae</taxon>
        <taxon>Sabulicella</taxon>
    </lineage>
</organism>
<evidence type="ECO:0000313" key="3">
    <source>
        <dbReference type="EMBL" id="MCW8084980.1"/>
    </source>
</evidence>
<dbReference type="Proteomes" id="UP001526430">
    <property type="component" value="Unassembled WGS sequence"/>
</dbReference>
<dbReference type="RefSeq" id="WP_301588784.1">
    <property type="nucleotide sequence ID" value="NZ_JAPFQI010000001.1"/>
</dbReference>